<dbReference type="AlphaFoldDB" id="A0A3M7SS82"/>
<evidence type="ECO:0000313" key="1">
    <source>
        <dbReference type="EMBL" id="RNA38606.1"/>
    </source>
</evidence>
<proteinExistence type="predicted"/>
<dbReference type="Proteomes" id="UP000276133">
    <property type="component" value="Unassembled WGS sequence"/>
</dbReference>
<sequence>MKFDQKFYFANIYSSLNEWMEKDHSFDERKISRAAPNGIAFFSALFFKKFIRAYSEKHAQIDQTDDQNSSKSFETSLSSYIVDNSFYMFKWHLYYDQKYEKNEQECDELMGKYLNLKNKFILTIDEFNQLFESSKKLKYFQSKFYKQLSMRFAKAENARGQFFYNEKTSFIITDPTWLMNVIDILSNGKTNESKLNKIVGANIPVWHFSELKEKLKNLCPTGQILGHLISFLKENNLLIVTDDEKIWNEEWSDLEYKIVWELFSPLPFSVFSEFICMYFDSKTCLKLWKNGFFYRDTHFDALIHYTKSEICLSVRMSDPEKNFNLDDKSYLDHFKTIYMNFYNHIPHRTKIENESISHPIQLENDEPKILNTRSADVIKLYDSMSKSDVYFYRSQIGKYLHNFKSTKNDSLRCADCCSNFDYYTKLKNAFFVVYPKLNEINVIQTKIPLFWGTADSENENLVAAFEPEVVITEQNYEVYSFKFMDNNLALTENIYLVLAWK</sequence>
<name>A0A3M7SS82_BRAPC</name>
<reference evidence="1 2" key="1">
    <citation type="journal article" date="2018" name="Sci. Rep.">
        <title>Genomic signatures of local adaptation to the degree of environmental predictability in rotifers.</title>
        <authorList>
            <person name="Franch-Gras L."/>
            <person name="Hahn C."/>
            <person name="Garcia-Roger E.M."/>
            <person name="Carmona M.J."/>
            <person name="Serra M."/>
            <person name="Gomez A."/>
        </authorList>
    </citation>
    <scope>NUCLEOTIDE SEQUENCE [LARGE SCALE GENOMIC DNA]</scope>
    <source>
        <strain evidence="1">HYR1</strain>
    </source>
</reference>
<evidence type="ECO:0000313" key="2">
    <source>
        <dbReference type="Proteomes" id="UP000276133"/>
    </source>
</evidence>
<dbReference type="EMBL" id="REGN01000848">
    <property type="protein sequence ID" value="RNA38606.1"/>
    <property type="molecule type" value="Genomic_DNA"/>
</dbReference>
<comment type="caution">
    <text evidence="1">The sequence shown here is derived from an EMBL/GenBank/DDBJ whole genome shotgun (WGS) entry which is preliminary data.</text>
</comment>
<accession>A0A3M7SS82</accession>
<keyword evidence="2" id="KW-1185">Reference proteome</keyword>
<protein>
    <submittedName>
        <fullName evidence="1">Uncharacterized protein</fullName>
    </submittedName>
</protein>
<gene>
    <name evidence="1" type="ORF">BpHYR1_053946</name>
</gene>
<organism evidence="1 2">
    <name type="scientific">Brachionus plicatilis</name>
    <name type="common">Marine rotifer</name>
    <name type="synonym">Brachionus muelleri</name>
    <dbReference type="NCBI Taxonomy" id="10195"/>
    <lineage>
        <taxon>Eukaryota</taxon>
        <taxon>Metazoa</taxon>
        <taxon>Spiralia</taxon>
        <taxon>Gnathifera</taxon>
        <taxon>Rotifera</taxon>
        <taxon>Eurotatoria</taxon>
        <taxon>Monogononta</taxon>
        <taxon>Pseudotrocha</taxon>
        <taxon>Ploima</taxon>
        <taxon>Brachionidae</taxon>
        <taxon>Brachionus</taxon>
    </lineage>
</organism>